<feature type="region of interest" description="Disordered" evidence="1">
    <location>
        <begin position="1"/>
        <end position="48"/>
    </location>
</feature>
<name>A0A6J4U4R2_9BACT</name>
<evidence type="ECO:0000256" key="1">
    <source>
        <dbReference type="SAM" id="MobiDB-lite"/>
    </source>
</evidence>
<organism evidence="2">
    <name type="scientific">uncultured Thermomicrobiales bacterium</name>
    <dbReference type="NCBI Taxonomy" id="1645740"/>
    <lineage>
        <taxon>Bacteria</taxon>
        <taxon>Pseudomonadati</taxon>
        <taxon>Thermomicrobiota</taxon>
        <taxon>Thermomicrobia</taxon>
        <taxon>Thermomicrobiales</taxon>
        <taxon>environmental samples</taxon>
    </lineage>
</organism>
<dbReference type="AlphaFoldDB" id="A0A6J4U4R2"/>
<accession>A0A6J4U4R2</accession>
<reference evidence="2" key="1">
    <citation type="submission" date="2020-02" db="EMBL/GenBank/DDBJ databases">
        <authorList>
            <person name="Meier V. D."/>
        </authorList>
    </citation>
    <scope>NUCLEOTIDE SEQUENCE</scope>
    <source>
        <strain evidence="2">AVDCRST_MAG73</strain>
    </source>
</reference>
<proteinExistence type="predicted"/>
<protein>
    <submittedName>
        <fullName evidence="2">Uncharacterized protein</fullName>
    </submittedName>
</protein>
<evidence type="ECO:0000313" key="2">
    <source>
        <dbReference type="EMBL" id="CAA9539085.1"/>
    </source>
</evidence>
<dbReference type="EMBL" id="CADCWE010000106">
    <property type="protein sequence ID" value="CAA9539085.1"/>
    <property type="molecule type" value="Genomic_DNA"/>
</dbReference>
<sequence>MAGRRCRPGSPPRISPFLHQTDGMGYTPGAPTPGGGGLPGRGRPAPWAWSDSRAIGRRAIGHPAVPSQSARWR</sequence>
<gene>
    <name evidence="2" type="ORF">AVDCRST_MAG73-1721</name>
</gene>